<evidence type="ECO:0000313" key="4">
    <source>
        <dbReference type="Proteomes" id="UP000035265"/>
    </source>
</evidence>
<feature type="region of interest" description="Disordered" evidence="1">
    <location>
        <begin position="643"/>
        <end position="693"/>
    </location>
</feature>
<organism evidence="3 4">
    <name type="scientific">Cellulosimicrobium funkei</name>
    <dbReference type="NCBI Taxonomy" id="264251"/>
    <lineage>
        <taxon>Bacteria</taxon>
        <taxon>Bacillati</taxon>
        <taxon>Actinomycetota</taxon>
        <taxon>Actinomycetes</taxon>
        <taxon>Micrococcales</taxon>
        <taxon>Promicromonosporaceae</taxon>
        <taxon>Cellulosimicrobium</taxon>
    </lineage>
</organism>
<feature type="compositionally biased region" description="Low complexity" evidence="1">
    <location>
        <begin position="650"/>
        <end position="677"/>
    </location>
</feature>
<feature type="compositionally biased region" description="Basic and acidic residues" evidence="1">
    <location>
        <begin position="727"/>
        <end position="738"/>
    </location>
</feature>
<dbReference type="PATRIC" id="fig|264251.5.peg.1701"/>
<name>A0A0H2KTJ6_9MICO</name>
<protein>
    <recommendedName>
        <fullName evidence="2">Helicase XPB/Ssl2 N-terminal domain-containing protein</fullName>
    </recommendedName>
</protein>
<dbReference type="STRING" id="264251.FB00_08360"/>
<accession>A0A0H2KTJ6</accession>
<evidence type="ECO:0000259" key="2">
    <source>
        <dbReference type="Pfam" id="PF13625"/>
    </source>
</evidence>
<evidence type="ECO:0000256" key="1">
    <source>
        <dbReference type="SAM" id="MobiDB-lite"/>
    </source>
</evidence>
<feature type="region of interest" description="Disordered" evidence="1">
    <location>
        <begin position="708"/>
        <end position="757"/>
    </location>
</feature>
<dbReference type="InterPro" id="IPR032830">
    <property type="entry name" value="XPB/Ssl2_N"/>
</dbReference>
<evidence type="ECO:0000313" key="3">
    <source>
        <dbReference type="EMBL" id="KLN35149.1"/>
    </source>
</evidence>
<dbReference type="RefSeq" id="WP_047232417.1">
    <property type="nucleotide sequence ID" value="NZ_JNBQ01000006.1"/>
</dbReference>
<dbReference type="EMBL" id="JNBQ01000006">
    <property type="protein sequence ID" value="KLN35149.1"/>
    <property type="molecule type" value="Genomic_DNA"/>
</dbReference>
<dbReference type="AlphaFoldDB" id="A0A0H2KTJ6"/>
<sequence>MATSRPERAPTYSESLRQRDDAALVALLGRRPDLATPSPSTLLSLAARAMNRTSLERALAGLDELTLHVLESVLVLDSVGTSATAAAVARATGVDRARVTTALALLDELALVWTPGTRSAGFRPAPGVAEVLGPHPAGLGPVAALAAGDASAAGTSAPPGDLPDDAPPGARAILDALAWGPPVGVAPRADASARRATGWLVEHGYLRATDERHVVLPREVGLALRGGRTHRDVRTAPPVPEVRELPTTTVDAESASAGLEAVRLVARLVTHWTEHPPGVLRAGGLGVRDLRRAALALEVDDPTAAAVVELAAAAGLVADDGDDPPTFAPTLAAEDWLDDDLGDRWATLARGWWRSRRTPWLVGSRDEKGALRAALDPELWRPWVPRLRRSVLDVLDLAPGRPLAAADVVAVLRWRTPRAVPPEQAVAGLLREAALLGATGAGALAPPGRVLLGSDDAASPTGTVPADLGAAFEAVLPAEVDDLLLQGDLTGIVPGRPSRTLERLVEVAADVESRGAATTVRFTPDSVLRALDRGATADELLAELAAHSRTPVPQPLEYLVRDTARRHGRVRVGTASSYVRAEDPVLLAGIAEDPALRGLGLVLLAPTVLASAAPAGELQEALRARGVPAVVEGPDGRVLIADRAGRRGAPDAVAPSRRGRVAPAGRRAGGRSRTGVVPGSGARVDEPGGSPERTQRFADLVARLRAADARSAERAGDGAGGRPGRTAHAEGDGPRAGERTPSGTNGHRDGYAPAEGTSDPVAALGLLREAIADGALVWLEVVGPTGSQDRRRVRPLTLDAGRLRAQDPARDAELTVAVHRIASVAPDTPPTESPGGAR</sequence>
<comment type="caution">
    <text evidence="3">The sequence shown here is derived from an EMBL/GenBank/DDBJ whole genome shotgun (WGS) entry which is preliminary data.</text>
</comment>
<proteinExistence type="predicted"/>
<keyword evidence="4" id="KW-1185">Reference proteome</keyword>
<dbReference type="Proteomes" id="UP000035265">
    <property type="component" value="Unassembled WGS sequence"/>
</dbReference>
<reference evidence="3 4" key="1">
    <citation type="submission" date="2014-05" db="EMBL/GenBank/DDBJ databases">
        <title>Cellulosimicrobium funkei U11 genome.</title>
        <authorList>
            <person name="Hu C."/>
            <person name="Gong Y."/>
            <person name="Wan W."/>
            <person name="Jiang M."/>
        </authorList>
    </citation>
    <scope>NUCLEOTIDE SEQUENCE [LARGE SCALE GENOMIC DNA]</scope>
    <source>
        <strain evidence="3 4">U11</strain>
    </source>
</reference>
<dbReference type="Pfam" id="PF13625">
    <property type="entry name" value="Helicase_C_3"/>
    <property type="match status" value="1"/>
</dbReference>
<feature type="domain" description="Helicase XPB/Ssl2 N-terminal" evidence="2">
    <location>
        <begin position="483"/>
        <end position="603"/>
    </location>
</feature>
<gene>
    <name evidence="3" type="ORF">FB00_08360</name>
</gene>